<name>A0ABD2XUU3_9GENT</name>
<evidence type="ECO:0000313" key="2">
    <source>
        <dbReference type="Proteomes" id="UP001630127"/>
    </source>
</evidence>
<dbReference type="PANTHER" id="PTHR48475">
    <property type="entry name" value="RIBONUCLEASE H"/>
    <property type="match status" value="1"/>
</dbReference>
<reference evidence="1 2" key="1">
    <citation type="submission" date="2024-11" db="EMBL/GenBank/DDBJ databases">
        <title>A near-complete genome assembly of Cinchona calisaya.</title>
        <authorList>
            <person name="Lian D.C."/>
            <person name="Zhao X.W."/>
            <person name="Wei L."/>
        </authorList>
    </citation>
    <scope>NUCLEOTIDE SEQUENCE [LARGE SCALE GENOMIC DNA]</scope>
    <source>
        <tissue evidence="1">Nenye</tissue>
    </source>
</reference>
<dbReference type="PANTHER" id="PTHR48475:SF2">
    <property type="entry name" value="RIBONUCLEASE H"/>
    <property type="match status" value="1"/>
</dbReference>
<accession>A0ABD2XUU3</accession>
<keyword evidence="2" id="KW-1185">Reference proteome</keyword>
<comment type="caution">
    <text evidence="1">The sequence shown here is derived from an EMBL/GenBank/DDBJ whole genome shotgun (WGS) entry which is preliminary data.</text>
</comment>
<dbReference type="EMBL" id="JBJUIK010000016">
    <property type="protein sequence ID" value="KAL3499184.1"/>
    <property type="molecule type" value="Genomic_DNA"/>
</dbReference>
<dbReference type="Proteomes" id="UP001630127">
    <property type="component" value="Unassembled WGS sequence"/>
</dbReference>
<proteinExistence type="predicted"/>
<dbReference type="AlphaFoldDB" id="A0ABD2XUU3"/>
<organism evidence="1 2">
    <name type="scientific">Cinchona calisaya</name>
    <dbReference type="NCBI Taxonomy" id="153742"/>
    <lineage>
        <taxon>Eukaryota</taxon>
        <taxon>Viridiplantae</taxon>
        <taxon>Streptophyta</taxon>
        <taxon>Embryophyta</taxon>
        <taxon>Tracheophyta</taxon>
        <taxon>Spermatophyta</taxon>
        <taxon>Magnoliopsida</taxon>
        <taxon>eudicotyledons</taxon>
        <taxon>Gunneridae</taxon>
        <taxon>Pentapetalae</taxon>
        <taxon>asterids</taxon>
        <taxon>lamiids</taxon>
        <taxon>Gentianales</taxon>
        <taxon>Rubiaceae</taxon>
        <taxon>Cinchonoideae</taxon>
        <taxon>Cinchoneae</taxon>
        <taxon>Cinchona</taxon>
    </lineage>
</organism>
<protein>
    <submittedName>
        <fullName evidence="1">Uncharacterized protein</fullName>
    </submittedName>
</protein>
<evidence type="ECO:0000313" key="1">
    <source>
        <dbReference type="EMBL" id="KAL3499184.1"/>
    </source>
</evidence>
<sequence length="130" mass="15121">MDMDTTPNWMTPVIQYLKEAKLPEDKIEAQRVERRSSKYLIIEETLYQRFYSMPYLQCLSLSEAKYVLMEVHERGCGHHVGGRALVQKVRRLPLVGLSLIGGAEDVWGVFLSNEWRSLMVELEFRSRSPS</sequence>
<gene>
    <name evidence="1" type="ORF">ACH5RR_038277</name>
</gene>